<dbReference type="EMBL" id="CP024309">
    <property type="protein sequence ID" value="AUX78889.1"/>
    <property type="molecule type" value="Genomic_DNA"/>
</dbReference>
<geneLocation type="plasmid" evidence="2">
    <name>psfrenxt3b</name>
</geneLocation>
<gene>
    <name evidence="1" type="ORF">NXT3_PB00230</name>
</gene>
<name>A0A2L0HDR4_RHIFR</name>
<sequence length="73" mass="7854">MTGARSHGLDGPCFGPPGPCVTVTHPGWFISKHTVLLMLIAKSRLKNSVDNAMKSVQQQEAMSPRIVRLPVSA</sequence>
<evidence type="ECO:0000313" key="2">
    <source>
        <dbReference type="Proteomes" id="UP000239340"/>
    </source>
</evidence>
<dbReference type="AlphaFoldDB" id="A0A2L0HDR4"/>
<protein>
    <submittedName>
        <fullName evidence="1">Uncharacterized protein</fullName>
    </submittedName>
</protein>
<organism evidence="1 2">
    <name type="scientific">Rhizobium fredii</name>
    <name type="common">Sinorhizobium fredii</name>
    <dbReference type="NCBI Taxonomy" id="380"/>
    <lineage>
        <taxon>Bacteria</taxon>
        <taxon>Pseudomonadati</taxon>
        <taxon>Pseudomonadota</taxon>
        <taxon>Alphaproteobacteria</taxon>
        <taxon>Hyphomicrobiales</taxon>
        <taxon>Rhizobiaceae</taxon>
        <taxon>Sinorhizobium/Ensifer group</taxon>
        <taxon>Sinorhizobium</taxon>
    </lineage>
</organism>
<keyword evidence="1" id="KW-0614">Plasmid</keyword>
<accession>A0A2L0HDR4</accession>
<dbReference type="Proteomes" id="UP000239340">
    <property type="component" value="Plasmid pSfreNXT3b"/>
</dbReference>
<evidence type="ECO:0000313" key="1">
    <source>
        <dbReference type="EMBL" id="AUX78889.1"/>
    </source>
</evidence>
<reference evidence="1 2" key="1">
    <citation type="submission" date="2017-10" db="EMBL/GenBank/DDBJ databases">
        <title>Analysis of the genome sequences of Rhizobium populations associated to common bean (phaseolus vulgaris).</title>
        <authorList>
            <person name="Bustos P."/>
            <person name="Santamaria R.I."/>
            <person name="Miranda-Sanchez F."/>
            <person name="Perez-Carrascal O."/>
            <person name="Juarez S."/>
            <person name="Lozano L."/>
            <person name="Martinez-Flores I."/>
            <person name="Vinuesa P."/>
            <person name="Martinez-Romero E."/>
            <person name="Cevallos M.A."/>
            <person name="Romero D."/>
            <person name="Davila G."/>
            <person name="Gonzalez V."/>
        </authorList>
    </citation>
    <scope>NUCLEOTIDE SEQUENCE [LARGE SCALE GENOMIC DNA]</scope>
    <source>
        <strain evidence="1 2">NXT3</strain>
        <plasmid evidence="2">Plasmid psfrenxt3b</plasmid>
    </source>
</reference>
<proteinExistence type="predicted"/>